<name>A0A821ZQQ6_9BILA</name>
<comment type="caution">
    <text evidence="1">The sequence shown here is derived from an EMBL/GenBank/DDBJ whole genome shotgun (WGS) entry which is preliminary data.</text>
</comment>
<protein>
    <submittedName>
        <fullName evidence="1">Uncharacterized protein</fullName>
    </submittedName>
</protein>
<evidence type="ECO:0000313" key="1">
    <source>
        <dbReference type="EMBL" id="CAF4991735.1"/>
    </source>
</evidence>
<keyword evidence="2" id="KW-1185">Reference proteome</keyword>
<feature type="non-terminal residue" evidence="1">
    <location>
        <position position="80"/>
    </location>
</feature>
<evidence type="ECO:0000313" key="2">
    <source>
        <dbReference type="Proteomes" id="UP000663873"/>
    </source>
</evidence>
<organism evidence="1 2">
    <name type="scientific">Rotaria socialis</name>
    <dbReference type="NCBI Taxonomy" id="392032"/>
    <lineage>
        <taxon>Eukaryota</taxon>
        <taxon>Metazoa</taxon>
        <taxon>Spiralia</taxon>
        <taxon>Gnathifera</taxon>
        <taxon>Rotifera</taxon>
        <taxon>Eurotatoria</taxon>
        <taxon>Bdelloidea</taxon>
        <taxon>Philodinida</taxon>
        <taxon>Philodinidae</taxon>
        <taxon>Rotaria</taxon>
    </lineage>
</organism>
<dbReference type="AlphaFoldDB" id="A0A821ZQQ6"/>
<accession>A0A821ZQQ6</accession>
<reference evidence="1" key="1">
    <citation type="submission" date="2021-02" db="EMBL/GenBank/DDBJ databases">
        <authorList>
            <person name="Nowell W R."/>
        </authorList>
    </citation>
    <scope>NUCLEOTIDE SEQUENCE</scope>
</reference>
<sequence>MHLDSGVLPRRYIDSVTKQPSPDIEDRIKRITDTTMTPVGLWSRLRGPAATRETRMEVVAWIAVCIFHCKLEGGFVRDWI</sequence>
<dbReference type="EMBL" id="CAJOBP010106856">
    <property type="protein sequence ID" value="CAF4991735.1"/>
    <property type="molecule type" value="Genomic_DNA"/>
</dbReference>
<feature type="non-terminal residue" evidence="1">
    <location>
        <position position="1"/>
    </location>
</feature>
<dbReference type="Proteomes" id="UP000663873">
    <property type="component" value="Unassembled WGS sequence"/>
</dbReference>
<gene>
    <name evidence="1" type="ORF">UJA718_LOCUS49862</name>
</gene>
<proteinExistence type="predicted"/>